<keyword evidence="3" id="KW-0808">Transferase</keyword>
<dbReference type="InterPro" id="IPR002123">
    <property type="entry name" value="Plipid/glycerol_acylTrfase"/>
</dbReference>
<name>A0A0D3KA26_EMIH1</name>
<reference evidence="13" key="1">
    <citation type="journal article" date="2013" name="Nature">
        <title>Pan genome of the phytoplankton Emiliania underpins its global distribution.</title>
        <authorList>
            <person name="Read B.A."/>
            <person name="Kegel J."/>
            <person name="Klute M.J."/>
            <person name="Kuo A."/>
            <person name="Lefebvre S.C."/>
            <person name="Maumus F."/>
            <person name="Mayer C."/>
            <person name="Miller J."/>
            <person name="Monier A."/>
            <person name="Salamov A."/>
            <person name="Young J."/>
            <person name="Aguilar M."/>
            <person name="Claverie J.M."/>
            <person name="Frickenhaus S."/>
            <person name="Gonzalez K."/>
            <person name="Herman E.K."/>
            <person name="Lin Y.C."/>
            <person name="Napier J."/>
            <person name="Ogata H."/>
            <person name="Sarno A.F."/>
            <person name="Shmutz J."/>
            <person name="Schroeder D."/>
            <person name="de Vargas C."/>
            <person name="Verret F."/>
            <person name="von Dassow P."/>
            <person name="Valentin K."/>
            <person name="Van de Peer Y."/>
            <person name="Wheeler G."/>
            <person name="Dacks J.B."/>
            <person name="Delwiche C.F."/>
            <person name="Dyhrman S.T."/>
            <person name="Glockner G."/>
            <person name="John U."/>
            <person name="Richards T."/>
            <person name="Worden A.Z."/>
            <person name="Zhang X."/>
            <person name="Grigoriev I.V."/>
            <person name="Allen A.E."/>
            <person name="Bidle K."/>
            <person name="Borodovsky M."/>
            <person name="Bowler C."/>
            <person name="Brownlee C."/>
            <person name="Cock J.M."/>
            <person name="Elias M."/>
            <person name="Gladyshev V.N."/>
            <person name="Groth M."/>
            <person name="Guda C."/>
            <person name="Hadaegh A."/>
            <person name="Iglesias-Rodriguez M.D."/>
            <person name="Jenkins J."/>
            <person name="Jones B.M."/>
            <person name="Lawson T."/>
            <person name="Leese F."/>
            <person name="Lindquist E."/>
            <person name="Lobanov A."/>
            <person name="Lomsadze A."/>
            <person name="Malik S.B."/>
            <person name="Marsh M.E."/>
            <person name="Mackinder L."/>
            <person name="Mock T."/>
            <person name="Mueller-Roeber B."/>
            <person name="Pagarete A."/>
            <person name="Parker M."/>
            <person name="Probert I."/>
            <person name="Quesneville H."/>
            <person name="Raines C."/>
            <person name="Rensing S.A."/>
            <person name="Riano-Pachon D.M."/>
            <person name="Richier S."/>
            <person name="Rokitta S."/>
            <person name="Shiraiwa Y."/>
            <person name="Soanes D.M."/>
            <person name="van der Giezen M."/>
            <person name="Wahlund T.M."/>
            <person name="Williams B."/>
            <person name="Wilson W."/>
            <person name="Wolfe G."/>
            <person name="Wurch L.L."/>
        </authorList>
    </citation>
    <scope>NUCLEOTIDE SEQUENCE</scope>
</reference>
<feature type="transmembrane region" description="Helical" evidence="10">
    <location>
        <begin position="25"/>
        <end position="51"/>
    </location>
</feature>
<dbReference type="HOGENOM" id="CLU_079226_0_0_1"/>
<evidence type="ECO:0000256" key="3">
    <source>
        <dbReference type="ARBA" id="ARBA00022679"/>
    </source>
</evidence>
<evidence type="ECO:0000256" key="5">
    <source>
        <dbReference type="ARBA" id="ARBA00022989"/>
    </source>
</evidence>
<keyword evidence="8" id="KW-0012">Acyltransferase</keyword>
<reference evidence="12" key="2">
    <citation type="submission" date="2024-10" db="UniProtKB">
        <authorList>
            <consortium name="EnsemblProtists"/>
        </authorList>
    </citation>
    <scope>IDENTIFICATION</scope>
</reference>
<protein>
    <recommendedName>
        <fullName evidence="11">Phospholipid/glycerol acyltransferase domain-containing protein</fullName>
    </recommendedName>
</protein>
<evidence type="ECO:0000256" key="2">
    <source>
        <dbReference type="ARBA" id="ARBA00008655"/>
    </source>
</evidence>
<feature type="region of interest" description="Disordered" evidence="9">
    <location>
        <begin position="159"/>
        <end position="191"/>
    </location>
</feature>
<evidence type="ECO:0000256" key="1">
    <source>
        <dbReference type="ARBA" id="ARBA00004370"/>
    </source>
</evidence>
<accession>A0A0D3KA26</accession>
<evidence type="ECO:0000313" key="12">
    <source>
        <dbReference type="EnsemblProtists" id="EOD32611"/>
    </source>
</evidence>
<proteinExistence type="inferred from homology"/>
<evidence type="ECO:0000256" key="6">
    <source>
        <dbReference type="ARBA" id="ARBA00023098"/>
    </source>
</evidence>
<comment type="subcellular location">
    <subcellularLocation>
        <location evidence="1">Membrane</location>
    </subcellularLocation>
</comment>
<evidence type="ECO:0000256" key="9">
    <source>
        <dbReference type="SAM" id="MobiDB-lite"/>
    </source>
</evidence>
<keyword evidence="4 10" id="KW-0812">Transmembrane</keyword>
<dbReference type="PaxDb" id="2903-EOD32611"/>
<organism evidence="12 13">
    <name type="scientific">Emiliania huxleyi (strain CCMP1516)</name>
    <dbReference type="NCBI Taxonomy" id="280463"/>
    <lineage>
        <taxon>Eukaryota</taxon>
        <taxon>Haptista</taxon>
        <taxon>Haptophyta</taxon>
        <taxon>Prymnesiophyceae</taxon>
        <taxon>Isochrysidales</taxon>
        <taxon>Noelaerhabdaceae</taxon>
        <taxon>Emiliania</taxon>
    </lineage>
</organism>
<keyword evidence="6" id="KW-0443">Lipid metabolism</keyword>
<dbReference type="GeneID" id="17277883"/>
<keyword evidence="5 10" id="KW-1133">Transmembrane helix</keyword>
<comment type="similarity">
    <text evidence="2">Belongs to the 1-acyl-sn-glycerol-3-phosphate acyltransferase family.</text>
</comment>
<dbReference type="EnsemblProtists" id="EOD32611">
    <property type="protein sequence ID" value="EOD32611"/>
    <property type="gene ID" value="EMIHUDRAFT_230565"/>
</dbReference>
<evidence type="ECO:0000256" key="8">
    <source>
        <dbReference type="ARBA" id="ARBA00023315"/>
    </source>
</evidence>
<dbReference type="Proteomes" id="UP000013827">
    <property type="component" value="Unassembled WGS sequence"/>
</dbReference>
<dbReference type="GO" id="GO:0016020">
    <property type="term" value="C:membrane"/>
    <property type="evidence" value="ECO:0007669"/>
    <property type="project" value="UniProtKB-SubCell"/>
</dbReference>
<dbReference type="AlphaFoldDB" id="A0A0D3KA26"/>
<sequence length="306" mass="33097">MLPTTTHLEDLCSFSALLPSTRARYAALVVYAPLGFVVAVVRLLLCLLVAVTHLAVAPFLPPATRAILESAAVRAMTLIGGVRIRLQTPGGAAASPRVAERLRHARVVVGNHVTQFDSLFLRVWCGGSLAVPVRETYAKSGWLLLHLTRMVVSPIWTPPPASHASGSTEPFGRAARVPSAPGARREREGRAAVEGALRRHLRREGEPHEPLLIFPEGSITNGAGLMRFARGAFRLGEEVQPVALRVTCPLPLAHDTLTSSLPRNFARALFQPWHVAEALIAAELGVPATRWSSADKAELKRRYGLL</sequence>
<dbReference type="PANTHER" id="PTHR23063">
    <property type="entry name" value="PHOSPHOLIPID ACYLTRANSFERASE"/>
    <property type="match status" value="1"/>
</dbReference>
<dbReference type="Pfam" id="PF01553">
    <property type="entry name" value="Acyltransferase"/>
    <property type="match status" value="1"/>
</dbReference>
<dbReference type="SMART" id="SM00563">
    <property type="entry name" value="PlsC"/>
    <property type="match status" value="1"/>
</dbReference>
<dbReference type="KEGG" id="ehx:EMIHUDRAFT_230565"/>
<dbReference type="RefSeq" id="XP_005785040.1">
    <property type="nucleotide sequence ID" value="XM_005784983.1"/>
</dbReference>
<feature type="domain" description="Phospholipid/glycerol acyltransferase" evidence="11">
    <location>
        <begin position="106"/>
        <end position="247"/>
    </location>
</feature>
<dbReference type="PANTHER" id="PTHR23063:SF52">
    <property type="entry name" value="LYSOPHOSPHATIDYLCHOLINE ACYLTRANSFERASE"/>
    <property type="match status" value="1"/>
</dbReference>
<evidence type="ECO:0000313" key="13">
    <source>
        <dbReference type="Proteomes" id="UP000013827"/>
    </source>
</evidence>
<keyword evidence="13" id="KW-1185">Reference proteome</keyword>
<evidence type="ECO:0000259" key="11">
    <source>
        <dbReference type="SMART" id="SM00563"/>
    </source>
</evidence>
<keyword evidence="7 10" id="KW-0472">Membrane</keyword>
<evidence type="ECO:0000256" key="7">
    <source>
        <dbReference type="ARBA" id="ARBA00023136"/>
    </source>
</evidence>
<dbReference type="GO" id="GO:0016746">
    <property type="term" value="F:acyltransferase activity"/>
    <property type="evidence" value="ECO:0007669"/>
    <property type="project" value="UniProtKB-KW"/>
</dbReference>
<evidence type="ECO:0000256" key="4">
    <source>
        <dbReference type="ARBA" id="ARBA00022692"/>
    </source>
</evidence>
<evidence type="ECO:0000256" key="10">
    <source>
        <dbReference type="SAM" id="Phobius"/>
    </source>
</evidence>
<dbReference type="STRING" id="2903.R1FB04"/>
<dbReference type="GO" id="GO:0006629">
    <property type="term" value="P:lipid metabolic process"/>
    <property type="evidence" value="ECO:0007669"/>
    <property type="project" value="UniProtKB-KW"/>
</dbReference>